<dbReference type="Gene3D" id="3.40.50.1110">
    <property type="entry name" value="SGNH hydrolase"/>
    <property type="match status" value="1"/>
</dbReference>
<evidence type="ECO:0000313" key="4">
    <source>
        <dbReference type="Proteomes" id="UP001362999"/>
    </source>
</evidence>
<dbReference type="GO" id="GO:0016787">
    <property type="term" value="F:hydrolase activity"/>
    <property type="evidence" value="ECO:0007669"/>
    <property type="project" value="UniProtKB-KW"/>
</dbReference>
<protein>
    <submittedName>
        <fullName evidence="3">SGNH hydrolase</fullName>
    </submittedName>
</protein>
<name>A0AAW0AVH0_9AGAR</name>
<dbReference type="InterPro" id="IPR036514">
    <property type="entry name" value="SGNH_hydro_sf"/>
</dbReference>
<dbReference type="Pfam" id="PF13472">
    <property type="entry name" value="Lipase_GDSL_2"/>
    <property type="match status" value="1"/>
</dbReference>
<dbReference type="PANTHER" id="PTHR37834">
    <property type="entry name" value="GDSL-LIKE LIPASE/ACYLHYDROLASE DOMAIN PROTEIN (AFU_ORTHOLOGUE AFUA_2G00620)"/>
    <property type="match status" value="1"/>
</dbReference>
<dbReference type="EMBL" id="JAWWNJ010000048">
    <property type="protein sequence ID" value="KAK7017193.1"/>
    <property type="molecule type" value="Genomic_DNA"/>
</dbReference>
<dbReference type="InterPro" id="IPR052762">
    <property type="entry name" value="PCW_deacetylase/CE"/>
</dbReference>
<dbReference type="InterPro" id="IPR013830">
    <property type="entry name" value="SGNH_hydro"/>
</dbReference>
<feature type="signal peptide" evidence="1">
    <location>
        <begin position="1"/>
        <end position="26"/>
    </location>
</feature>
<organism evidence="3 4">
    <name type="scientific">Favolaschia claudopus</name>
    <dbReference type="NCBI Taxonomy" id="2862362"/>
    <lineage>
        <taxon>Eukaryota</taxon>
        <taxon>Fungi</taxon>
        <taxon>Dikarya</taxon>
        <taxon>Basidiomycota</taxon>
        <taxon>Agaricomycotina</taxon>
        <taxon>Agaricomycetes</taxon>
        <taxon>Agaricomycetidae</taxon>
        <taxon>Agaricales</taxon>
        <taxon>Marasmiineae</taxon>
        <taxon>Mycenaceae</taxon>
        <taxon>Favolaschia</taxon>
    </lineage>
</organism>
<feature type="domain" description="SGNH hydrolase-type esterase" evidence="2">
    <location>
        <begin position="180"/>
        <end position="373"/>
    </location>
</feature>
<keyword evidence="4" id="KW-1185">Reference proteome</keyword>
<comment type="caution">
    <text evidence="3">The sequence shown here is derived from an EMBL/GenBank/DDBJ whole genome shotgun (WGS) entry which is preliminary data.</text>
</comment>
<dbReference type="PANTHER" id="PTHR37834:SF2">
    <property type="entry name" value="ESTERASE, SGNH HYDROLASE-TYPE"/>
    <property type="match status" value="1"/>
</dbReference>
<feature type="chain" id="PRO_5043956664" evidence="1">
    <location>
        <begin position="27"/>
        <end position="397"/>
    </location>
</feature>
<keyword evidence="3" id="KW-0378">Hydrolase</keyword>
<accession>A0AAW0AVH0</accession>
<reference evidence="3 4" key="1">
    <citation type="journal article" date="2024" name="J Genomics">
        <title>Draft genome sequencing and assembly of Favolaschia claudopus CIRM-BRFM 2984 isolated from oak limbs.</title>
        <authorList>
            <person name="Navarro D."/>
            <person name="Drula E."/>
            <person name="Chaduli D."/>
            <person name="Cazenave R."/>
            <person name="Ahrendt S."/>
            <person name="Wang J."/>
            <person name="Lipzen A."/>
            <person name="Daum C."/>
            <person name="Barry K."/>
            <person name="Grigoriev I.V."/>
            <person name="Favel A."/>
            <person name="Rosso M.N."/>
            <person name="Martin F."/>
        </authorList>
    </citation>
    <scope>NUCLEOTIDE SEQUENCE [LARGE SCALE GENOMIC DNA]</scope>
    <source>
        <strain evidence="3 4">CIRM-BRFM 2984</strain>
    </source>
</reference>
<proteinExistence type="predicted"/>
<dbReference type="SUPFAM" id="SSF52266">
    <property type="entry name" value="SGNH hydrolase"/>
    <property type="match status" value="1"/>
</dbReference>
<sequence length="397" mass="44242">MRLNSLLPSLASVLAILVFASTIVSASFADSIASSSEDFVTKVHVPHTHPLLFYHGRWDDAPETWWSASGFALALSSPSTLKSITLTLGQNTTFPLVALGVSINYGEWVPFNASAGPNQVPLPSQLQSKSKTDITTIRILTQMYFSSQMHLESIDIEVSSDSHLPPTLIPYPSSPLAFEFIGDSFSTGYTTPLGALQAWDFIVAERFKAEQSIVAQPGAALVDIFSFGNAHGMSYQFFKTEDTSYYYSTVHNYTTPWNFRRDVPKRTHVVVHIGANDASQLVPQPLFVSTYIDFLTKIRKELYPTQPFFLFTPWGWPQPSGPNAYYYDGAYQEVLDARKSMGDENLFLVNTTGWVGYDDVFPDNLHPSVEGHAKIARLFSAWLEDWGLKPLEAWPAQ</sequence>
<dbReference type="Proteomes" id="UP001362999">
    <property type="component" value="Unassembled WGS sequence"/>
</dbReference>
<evidence type="ECO:0000259" key="2">
    <source>
        <dbReference type="Pfam" id="PF13472"/>
    </source>
</evidence>
<gene>
    <name evidence="3" type="ORF">R3P38DRAFT_3201574</name>
</gene>
<evidence type="ECO:0000313" key="3">
    <source>
        <dbReference type="EMBL" id="KAK7017193.1"/>
    </source>
</evidence>
<evidence type="ECO:0000256" key="1">
    <source>
        <dbReference type="SAM" id="SignalP"/>
    </source>
</evidence>
<keyword evidence="1" id="KW-0732">Signal</keyword>
<dbReference type="AlphaFoldDB" id="A0AAW0AVH0"/>